<dbReference type="NCBIfam" id="TIGR01750">
    <property type="entry name" value="fabZ"/>
    <property type="match status" value="1"/>
</dbReference>
<dbReference type="RefSeq" id="WP_053235416.1">
    <property type="nucleotide sequence ID" value="NZ_CP011125.1"/>
</dbReference>
<evidence type="ECO:0000256" key="6">
    <source>
        <dbReference type="ARBA" id="ARBA00023239"/>
    </source>
</evidence>
<dbReference type="NCBIfam" id="NF000582">
    <property type="entry name" value="PRK00006.1"/>
    <property type="match status" value="1"/>
</dbReference>
<dbReference type="GO" id="GO:0006633">
    <property type="term" value="P:fatty acid biosynthetic process"/>
    <property type="evidence" value="ECO:0007669"/>
    <property type="project" value="UniProtKB-UniRule"/>
</dbReference>
<keyword evidence="3 8" id="KW-0444">Lipid biosynthesis</keyword>
<evidence type="ECO:0000256" key="5">
    <source>
        <dbReference type="ARBA" id="ARBA00023098"/>
    </source>
</evidence>
<gene>
    <name evidence="8" type="primary">fabZ</name>
    <name evidence="9" type="ORF">DB32_005398</name>
</gene>
<sequence length="151" mass="16927">MELDVERILRILPHRSPFLLLDRVTELSPRKSARGLKCVTYNEPFFPGHFPGQPIFPSVLIVESMSQLLAVLVYASEPFDPGQKVLYFLGFDGAKFRRPVVPGDRMVLDVEITQRRSNIWKAHATATVDGNLCAQAELLAALTDRGELPSH</sequence>
<dbReference type="STRING" id="927083.DB32_005398"/>
<dbReference type="PANTHER" id="PTHR30272">
    <property type="entry name" value="3-HYDROXYACYL-[ACYL-CARRIER-PROTEIN] DEHYDRATASE"/>
    <property type="match status" value="1"/>
</dbReference>
<organism evidence="9 10">
    <name type="scientific">Sandaracinus amylolyticus</name>
    <dbReference type="NCBI Taxonomy" id="927083"/>
    <lineage>
        <taxon>Bacteria</taxon>
        <taxon>Pseudomonadati</taxon>
        <taxon>Myxococcota</taxon>
        <taxon>Polyangia</taxon>
        <taxon>Polyangiales</taxon>
        <taxon>Sandaracinaceae</taxon>
        <taxon>Sandaracinus</taxon>
    </lineage>
</organism>
<dbReference type="Proteomes" id="UP000034883">
    <property type="component" value="Chromosome"/>
</dbReference>
<keyword evidence="2 8" id="KW-0963">Cytoplasm</keyword>
<dbReference type="KEGG" id="samy:DB32_005398"/>
<dbReference type="GO" id="GO:0019171">
    <property type="term" value="F:(3R)-hydroxyacyl-[acyl-carrier-protein] dehydratase activity"/>
    <property type="evidence" value="ECO:0007669"/>
    <property type="project" value="UniProtKB-EC"/>
</dbReference>
<keyword evidence="5 8" id="KW-0443">Lipid metabolism</keyword>
<protein>
    <recommendedName>
        <fullName evidence="8">3-hydroxyacyl-[acyl-carrier-protein] dehydratase FabZ</fullName>
        <ecNumber evidence="8">4.2.1.59</ecNumber>
    </recommendedName>
    <alternativeName>
        <fullName evidence="8">(3R)-hydroxymyristoyl-[acyl-carrier-protein] dehydratase</fullName>
        <shortName evidence="8">(3R)-hydroxymyristoyl-ACP dehydrase</shortName>
    </alternativeName>
    <alternativeName>
        <fullName evidence="8">Beta-hydroxyacyl-ACP dehydratase</fullName>
    </alternativeName>
</protein>
<accession>A0A0F6SG84</accession>
<dbReference type="AlphaFoldDB" id="A0A0F6SG84"/>
<dbReference type="EC" id="4.2.1.59" evidence="8"/>
<dbReference type="HAMAP" id="MF_00406">
    <property type="entry name" value="FabZ"/>
    <property type="match status" value="1"/>
</dbReference>
<dbReference type="CDD" id="cd01288">
    <property type="entry name" value="FabZ"/>
    <property type="match status" value="1"/>
</dbReference>
<dbReference type="PANTHER" id="PTHR30272:SF1">
    <property type="entry name" value="3-HYDROXYACYL-[ACYL-CARRIER-PROTEIN] DEHYDRATASE"/>
    <property type="match status" value="1"/>
</dbReference>
<evidence type="ECO:0000256" key="1">
    <source>
        <dbReference type="ARBA" id="ARBA00004496"/>
    </source>
</evidence>
<dbReference type="InterPro" id="IPR013114">
    <property type="entry name" value="FabA_FabZ"/>
</dbReference>
<evidence type="ECO:0000256" key="2">
    <source>
        <dbReference type="ARBA" id="ARBA00022490"/>
    </source>
</evidence>
<keyword evidence="4 8" id="KW-0441">Lipid A biosynthesis</keyword>
<dbReference type="OrthoDB" id="9772788at2"/>
<evidence type="ECO:0000313" key="10">
    <source>
        <dbReference type="Proteomes" id="UP000034883"/>
    </source>
</evidence>
<name>A0A0F6SG84_9BACT</name>
<dbReference type="GO" id="GO:0009245">
    <property type="term" value="P:lipid A biosynthetic process"/>
    <property type="evidence" value="ECO:0007669"/>
    <property type="project" value="UniProtKB-UniRule"/>
</dbReference>
<comment type="similarity">
    <text evidence="8">Belongs to the thioester dehydratase family. FabZ subfamily.</text>
</comment>
<dbReference type="FunFam" id="3.10.129.10:FF:000001">
    <property type="entry name" value="3-hydroxyacyl-[acyl-carrier-protein] dehydratase FabZ"/>
    <property type="match status" value="1"/>
</dbReference>
<comment type="subcellular location">
    <subcellularLocation>
        <location evidence="1 8">Cytoplasm</location>
    </subcellularLocation>
</comment>
<dbReference type="InterPro" id="IPR010084">
    <property type="entry name" value="FabZ"/>
</dbReference>
<comment type="function">
    <text evidence="7 8">Involved in unsaturated fatty acids biosynthesis. Catalyzes the dehydration of short chain beta-hydroxyacyl-ACPs and long chain saturated and unsaturated beta-hydroxyacyl-ACPs.</text>
</comment>
<evidence type="ECO:0000256" key="7">
    <source>
        <dbReference type="ARBA" id="ARBA00025049"/>
    </source>
</evidence>
<evidence type="ECO:0000256" key="8">
    <source>
        <dbReference type="HAMAP-Rule" id="MF_00406"/>
    </source>
</evidence>
<dbReference type="GO" id="GO:0005737">
    <property type="term" value="C:cytoplasm"/>
    <property type="evidence" value="ECO:0007669"/>
    <property type="project" value="UniProtKB-SubCell"/>
</dbReference>
<dbReference type="EMBL" id="CP011125">
    <property type="protein sequence ID" value="AKF08249.1"/>
    <property type="molecule type" value="Genomic_DNA"/>
</dbReference>
<dbReference type="InterPro" id="IPR029069">
    <property type="entry name" value="HotDog_dom_sf"/>
</dbReference>
<dbReference type="GO" id="GO:0016020">
    <property type="term" value="C:membrane"/>
    <property type="evidence" value="ECO:0007669"/>
    <property type="project" value="GOC"/>
</dbReference>
<comment type="catalytic activity">
    <reaction evidence="8">
        <text>a (3R)-hydroxyacyl-[ACP] = a (2E)-enoyl-[ACP] + H2O</text>
        <dbReference type="Rhea" id="RHEA:13097"/>
        <dbReference type="Rhea" id="RHEA-COMP:9925"/>
        <dbReference type="Rhea" id="RHEA-COMP:9945"/>
        <dbReference type="ChEBI" id="CHEBI:15377"/>
        <dbReference type="ChEBI" id="CHEBI:78784"/>
        <dbReference type="ChEBI" id="CHEBI:78827"/>
        <dbReference type="EC" id="4.2.1.59"/>
    </reaction>
</comment>
<keyword evidence="6 8" id="KW-0456">Lyase</keyword>
<evidence type="ECO:0000313" key="9">
    <source>
        <dbReference type="EMBL" id="AKF08249.1"/>
    </source>
</evidence>
<dbReference type="SUPFAM" id="SSF54637">
    <property type="entry name" value="Thioesterase/thiol ester dehydrase-isomerase"/>
    <property type="match status" value="1"/>
</dbReference>
<keyword evidence="10" id="KW-1185">Reference proteome</keyword>
<dbReference type="Pfam" id="PF07977">
    <property type="entry name" value="FabA"/>
    <property type="match status" value="1"/>
</dbReference>
<proteinExistence type="inferred from homology"/>
<reference evidence="9 10" key="1">
    <citation type="submission" date="2015-03" db="EMBL/GenBank/DDBJ databases">
        <title>Genome assembly of Sandaracinus amylolyticus DSM 53668.</title>
        <authorList>
            <person name="Sharma G."/>
            <person name="Subramanian S."/>
        </authorList>
    </citation>
    <scope>NUCLEOTIDE SEQUENCE [LARGE SCALE GENOMIC DNA]</scope>
    <source>
        <strain evidence="9 10">DSM 53668</strain>
    </source>
</reference>
<feature type="active site" evidence="8">
    <location>
        <position position="49"/>
    </location>
</feature>
<evidence type="ECO:0000256" key="3">
    <source>
        <dbReference type="ARBA" id="ARBA00022516"/>
    </source>
</evidence>
<dbReference type="Gene3D" id="3.10.129.10">
    <property type="entry name" value="Hotdog Thioesterase"/>
    <property type="match status" value="1"/>
</dbReference>
<evidence type="ECO:0000256" key="4">
    <source>
        <dbReference type="ARBA" id="ARBA00022556"/>
    </source>
</evidence>